<organism evidence="2 3">
    <name type="scientific">Pleurodeles waltl</name>
    <name type="common">Iberian ribbed newt</name>
    <dbReference type="NCBI Taxonomy" id="8319"/>
    <lineage>
        <taxon>Eukaryota</taxon>
        <taxon>Metazoa</taxon>
        <taxon>Chordata</taxon>
        <taxon>Craniata</taxon>
        <taxon>Vertebrata</taxon>
        <taxon>Euteleostomi</taxon>
        <taxon>Amphibia</taxon>
        <taxon>Batrachia</taxon>
        <taxon>Caudata</taxon>
        <taxon>Salamandroidea</taxon>
        <taxon>Salamandridae</taxon>
        <taxon>Pleurodelinae</taxon>
        <taxon>Pleurodeles</taxon>
    </lineage>
</organism>
<name>A0AAV7LF05_PLEWA</name>
<feature type="region of interest" description="Disordered" evidence="1">
    <location>
        <begin position="1"/>
        <end position="62"/>
    </location>
</feature>
<accession>A0AAV7LF05</accession>
<feature type="compositionally biased region" description="Polar residues" evidence="1">
    <location>
        <begin position="12"/>
        <end position="22"/>
    </location>
</feature>
<gene>
    <name evidence="2" type="ORF">NDU88_002188</name>
</gene>
<feature type="compositionally biased region" description="Basic and acidic residues" evidence="1">
    <location>
        <begin position="23"/>
        <end position="35"/>
    </location>
</feature>
<evidence type="ECO:0000313" key="2">
    <source>
        <dbReference type="EMBL" id="KAJ1089035.1"/>
    </source>
</evidence>
<evidence type="ECO:0000313" key="3">
    <source>
        <dbReference type="Proteomes" id="UP001066276"/>
    </source>
</evidence>
<comment type="caution">
    <text evidence="2">The sequence shown here is derived from an EMBL/GenBank/DDBJ whole genome shotgun (WGS) entry which is preliminary data.</text>
</comment>
<protein>
    <submittedName>
        <fullName evidence="2">Uncharacterized protein</fullName>
    </submittedName>
</protein>
<dbReference type="Proteomes" id="UP001066276">
    <property type="component" value="Chromosome 11"/>
</dbReference>
<dbReference type="AlphaFoldDB" id="A0AAV7LF05"/>
<keyword evidence="3" id="KW-1185">Reference proteome</keyword>
<sequence length="81" mass="8908">MGKCSWELEFPATSQVESGTESRFSDPYENDHKDIGNPGGRIPDSLPEHHGDEDAITITGNPDIRVPGVMKRDNGLCVRAR</sequence>
<reference evidence="2" key="1">
    <citation type="journal article" date="2022" name="bioRxiv">
        <title>Sequencing and chromosome-scale assembly of the giantPleurodeles waltlgenome.</title>
        <authorList>
            <person name="Brown T."/>
            <person name="Elewa A."/>
            <person name="Iarovenko S."/>
            <person name="Subramanian E."/>
            <person name="Araus A.J."/>
            <person name="Petzold A."/>
            <person name="Susuki M."/>
            <person name="Suzuki K.-i.T."/>
            <person name="Hayashi T."/>
            <person name="Toyoda A."/>
            <person name="Oliveira C."/>
            <person name="Osipova E."/>
            <person name="Leigh N.D."/>
            <person name="Simon A."/>
            <person name="Yun M.H."/>
        </authorList>
    </citation>
    <scope>NUCLEOTIDE SEQUENCE</scope>
    <source>
        <strain evidence="2">20211129_DDA</strain>
        <tissue evidence="2">Liver</tissue>
    </source>
</reference>
<proteinExistence type="predicted"/>
<evidence type="ECO:0000256" key="1">
    <source>
        <dbReference type="SAM" id="MobiDB-lite"/>
    </source>
</evidence>
<dbReference type="EMBL" id="JANPWB010000015">
    <property type="protein sequence ID" value="KAJ1089035.1"/>
    <property type="molecule type" value="Genomic_DNA"/>
</dbReference>